<comment type="caution">
    <text evidence="2">The sequence shown here is derived from an EMBL/GenBank/DDBJ whole genome shotgun (WGS) entry which is preliminary data.</text>
</comment>
<evidence type="ECO:0000256" key="1">
    <source>
        <dbReference type="SAM" id="Coils"/>
    </source>
</evidence>
<dbReference type="Proteomes" id="UP000619238">
    <property type="component" value="Unassembled WGS sequence"/>
</dbReference>
<accession>A0ABR7QBQ5</accession>
<organism evidence="2 3">
    <name type="scientific">Kordia aestuariivivens</name>
    <dbReference type="NCBI Taxonomy" id="2759037"/>
    <lineage>
        <taxon>Bacteria</taxon>
        <taxon>Pseudomonadati</taxon>
        <taxon>Bacteroidota</taxon>
        <taxon>Flavobacteriia</taxon>
        <taxon>Flavobacteriales</taxon>
        <taxon>Flavobacteriaceae</taxon>
        <taxon>Kordia</taxon>
    </lineage>
</organism>
<reference evidence="2 3" key="1">
    <citation type="submission" date="2020-07" db="EMBL/GenBank/DDBJ databases">
        <title>Description of Kordia aestuariivivens sp. nov., isolated from a tidal flat.</title>
        <authorList>
            <person name="Park S."/>
            <person name="Yoon J.-H."/>
        </authorList>
    </citation>
    <scope>NUCLEOTIDE SEQUENCE [LARGE SCALE GENOMIC DNA]</scope>
    <source>
        <strain evidence="2 3">YSTF-M3</strain>
    </source>
</reference>
<keyword evidence="3" id="KW-1185">Reference proteome</keyword>
<dbReference type="EMBL" id="JACGWS010000009">
    <property type="protein sequence ID" value="MBC8755990.1"/>
    <property type="molecule type" value="Genomic_DNA"/>
</dbReference>
<dbReference type="RefSeq" id="WP_187563032.1">
    <property type="nucleotide sequence ID" value="NZ_JACGWS010000009.1"/>
</dbReference>
<keyword evidence="1" id="KW-0175">Coiled coil</keyword>
<gene>
    <name evidence="2" type="ORF">H2O64_15030</name>
</gene>
<proteinExistence type="predicted"/>
<name>A0ABR7QBQ5_9FLAO</name>
<evidence type="ECO:0000313" key="2">
    <source>
        <dbReference type="EMBL" id="MBC8755990.1"/>
    </source>
</evidence>
<feature type="coiled-coil region" evidence="1">
    <location>
        <begin position="29"/>
        <end position="77"/>
    </location>
</feature>
<evidence type="ECO:0000313" key="3">
    <source>
        <dbReference type="Proteomes" id="UP000619238"/>
    </source>
</evidence>
<sequence length="212" mass="25082">MDIPKNANDELNNYFTKKINIHTSLYLTKREQKRTIEKLNQEASQNQTTLKIQNEKIKNLDEKLRKTSSELKNKIELENQLKIYKERYGDSFTFSDHSKKESFIVYWQIENNIIKLHSKEKEFEKYLPKKIALLLKSQGRPQVGNFELAILVNRVKIKDTYGLKIDTTNITSGSYFIKPIVLANKTKNIHFFHHQQSLSSEDFDWNQTKINI</sequence>
<protein>
    <submittedName>
        <fullName evidence="2">Uncharacterized protein</fullName>
    </submittedName>
</protein>